<evidence type="ECO:0000313" key="4">
    <source>
        <dbReference type="Proteomes" id="UP000799444"/>
    </source>
</evidence>
<gene>
    <name evidence="3" type="ORF">EJ04DRAFT_575360</name>
</gene>
<evidence type="ECO:0000256" key="1">
    <source>
        <dbReference type="SAM" id="MobiDB-lite"/>
    </source>
</evidence>
<protein>
    <recommendedName>
        <fullName evidence="2">Tautomerase cis-CaaD-like domain-containing protein</fullName>
    </recommendedName>
</protein>
<accession>A0A9P4R407</accession>
<name>A0A9P4R407_9PLEO</name>
<dbReference type="EMBL" id="ML996125">
    <property type="protein sequence ID" value="KAF2736387.1"/>
    <property type="molecule type" value="Genomic_DNA"/>
</dbReference>
<evidence type="ECO:0000313" key="3">
    <source>
        <dbReference type="EMBL" id="KAF2736387.1"/>
    </source>
</evidence>
<dbReference type="Pfam" id="PF14832">
    <property type="entry name" value="Tautomerase_3"/>
    <property type="match status" value="1"/>
</dbReference>
<reference evidence="3" key="1">
    <citation type="journal article" date="2020" name="Stud. Mycol.">
        <title>101 Dothideomycetes genomes: a test case for predicting lifestyles and emergence of pathogens.</title>
        <authorList>
            <person name="Haridas S."/>
            <person name="Albert R."/>
            <person name="Binder M."/>
            <person name="Bloem J."/>
            <person name="Labutti K."/>
            <person name="Salamov A."/>
            <person name="Andreopoulos B."/>
            <person name="Baker S."/>
            <person name="Barry K."/>
            <person name="Bills G."/>
            <person name="Bluhm B."/>
            <person name="Cannon C."/>
            <person name="Castanera R."/>
            <person name="Culley D."/>
            <person name="Daum C."/>
            <person name="Ezra D."/>
            <person name="Gonzalez J."/>
            <person name="Henrissat B."/>
            <person name="Kuo A."/>
            <person name="Liang C."/>
            <person name="Lipzen A."/>
            <person name="Lutzoni F."/>
            <person name="Magnuson J."/>
            <person name="Mondo S."/>
            <person name="Nolan M."/>
            <person name="Ohm R."/>
            <person name="Pangilinan J."/>
            <person name="Park H.-J."/>
            <person name="Ramirez L."/>
            <person name="Alfaro M."/>
            <person name="Sun H."/>
            <person name="Tritt A."/>
            <person name="Yoshinaga Y."/>
            <person name="Zwiers L.-H."/>
            <person name="Turgeon B."/>
            <person name="Goodwin S."/>
            <person name="Spatafora J."/>
            <person name="Crous P."/>
            <person name="Grigoriev I."/>
        </authorList>
    </citation>
    <scope>NUCLEOTIDE SEQUENCE</scope>
    <source>
        <strain evidence="3">CBS 125425</strain>
    </source>
</reference>
<dbReference type="InterPro" id="IPR014347">
    <property type="entry name" value="Tautomerase/MIF_sf"/>
</dbReference>
<organism evidence="3 4">
    <name type="scientific">Polyplosphaeria fusca</name>
    <dbReference type="NCBI Taxonomy" id="682080"/>
    <lineage>
        <taxon>Eukaryota</taxon>
        <taxon>Fungi</taxon>
        <taxon>Dikarya</taxon>
        <taxon>Ascomycota</taxon>
        <taxon>Pezizomycotina</taxon>
        <taxon>Dothideomycetes</taxon>
        <taxon>Pleosporomycetidae</taxon>
        <taxon>Pleosporales</taxon>
        <taxon>Tetraplosphaeriaceae</taxon>
        <taxon>Polyplosphaeria</taxon>
    </lineage>
</organism>
<sequence length="164" mass="18246">MPLWNIYHPPTTFTTPESKQSLAASITSVYTAIPLPAFYVVVQFIPLPPTSFYIGATPRPSPSSSSPSPGPDPTRPFIRITISNVARKIPSKEVGDRFLGMVDEALKPHIEDKGYDWEYSVEETSRDLWKINGLVPPMPGSVAERRWVEENVVSEFERGEGGLE</sequence>
<dbReference type="Gene3D" id="3.30.429.10">
    <property type="entry name" value="Macrophage Migration Inhibitory Factor"/>
    <property type="match status" value="1"/>
</dbReference>
<dbReference type="InterPro" id="IPR028116">
    <property type="entry name" value="Cis-CaaD-like"/>
</dbReference>
<proteinExistence type="predicted"/>
<evidence type="ECO:0000259" key="2">
    <source>
        <dbReference type="Pfam" id="PF14832"/>
    </source>
</evidence>
<comment type="caution">
    <text evidence="3">The sequence shown here is derived from an EMBL/GenBank/DDBJ whole genome shotgun (WGS) entry which is preliminary data.</text>
</comment>
<feature type="region of interest" description="Disordered" evidence="1">
    <location>
        <begin position="56"/>
        <end position="75"/>
    </location>
</feature>
<dbReference type="Proteomes" id="UP000799444">
    <property type="component" value="Unassembled WGS sequence"/>
</dbReference>
<dbReference type="OrthoDB" id="2129288at2759"/>
<feature type="domain" description="Tautomerase cis-CaaD-like" evidence="2">
    <location>
        <begin position="1"/>
        <end position="151"/>
    </location>
</feature>
<keyword evidence="4" id="KW-1185">Reference proteome</keyword>
<dbReference type="AlphaFoldDB" id="A0A9P4R407"/>